<organism evidence="1 2">
    <name type="scientific">Lamprobacter modestohalophilus</name>
    <dbReference type="NCBI Taxonomy" id="1064514"/>
    <lineage>
        <taxon>Bacteria</taxon>
        <taxon>Pseudomonadati</taxon>
        <taxon>Pseudomonadota</taxon>
        <taxon>Gammaproteobacteria</taxon>
        <taxon>Chromatiales</taxon>
        <taxon>Chromatiaceae</taxon>
        <taxon>Lamprobacter</taxon>
    </lineage>
</organism>
<comment type="caution">
    <text evidence="1">The sequence shown here is derived from an EMBL/GenBank/DDBJ whole genome shotgun (WGS) entry which is preliminary data.</text>
</comment>
<accession>A0A9X0WAD6</accession>
<dbReference type="AlphaFoldDB" id="A0A9X0WAD6"/>
<keyword evidence="2" id="KW-1185">Reference proteome</keyword>
<reference evidence="1 2" key="1">
    <citation type="journal article" date="2020" name="Microorganisms">
        <title>Osmotic Adaptation and Compatible Solute Biosynthesis of Phototrophic Bacteria as Revealed from Genome Analyses.</title>
        <authorList>
            <person name="Imhoff J.F."/>
            <person name="Rahn T."/>
            <person name="Kunzel S."/>
            <person name="Keller A."/>
            <person name="Neulinger S.C."/>
        </authorList>
    </citation>
    <scope>NUCLEOTIDE SEQUENCE [LARGE SCALE GENOMIC DNA]</scope>
    <source>
        <strain evidence="1 2">DSM 25653</strain>
    </source>
</reference>
<gene>
    <name evidence="1" type="ORF">CKO42_15060</name>
</gene>
<evidence type="ECO:0000313" key="1">
    <source>
        <dbReference type="EMBL" id="MBK1619736.1"/>
    </source>
</evidence>
<name>A0A9X0WAD6_9GAMM</name>
<proteinExistence type="predicted"/>
<evidence type="ECO:0000313" key="2">
    <source>
        <dbReference type="Proteomes" id="UP001138768"/>
    </source>
</evidence>
<sequence>MEKAMSNRFPKGWDEERVNQVIAHYEGQSEDEQFADIEAAFEQEDMIMMAVPASLAPEIRALIARRPDR</sequence>
<dbReference type="EMBL" id="NRRY01000025">
    <property type="protein sequence ID" value="MBK1619736.1"/>
    <property type="molecule type" value="Genomic_DNA"/>
</dbReference>
<dbReference type="Proteomes" id="UP001138768">
    <property type="component" value="Unassembled WGS sequence"/>
</dbReference>
<protein>
    <submittedName>
        <fullName evidence="1">Uncharacterized protein</fullName>
    </submittedName>
</protein>